<evidence type="ECO:0000259" key="7">
    <source>
        <dbReference type="Pfam" id="PF10035"/>
    </source>
</evidence>
<dbReference type="CDD" id="cd16380">
    <property type="entry name" value="YitT_C"/>
    <property type="match status" value="1"/>
</dbReference>
<evidence type="ECO:0000256" key="6">
    <source>
        <dbReference type="SAM" id="Phobius"/>
    </source>
</evidence>
<dbReference type="InterPro" id="IPR019264">
    <property type="entry name" value="DUF2179"/>
</dbReference>
<dbReference type="HOGENOM" id="CLU_063199_1_0_9"/>
<evidence type="ECO:0000256" key="1">
    <source>
        <dbReference type="ARBA" id="ARBA00004651"/>
    </source>
</evidence>
<dbReference type="Proteomes" id="UP000033695">
    <property type="component" value="Unassembled WGS sequence"/>
</dbReference>
<feature type="transmembrane region" description="Helical" evidence="6">
    <location>
        <begin position="114"/>
        <end position="135"/>
    </location>
</feature>
<dbReference type="EMBL" id="JXBZ01000007">
    <property type="protein sequence ID" value="KJY48897.1"/>
    <property type="molecule type" value="Genomic_DNA"/>
</dbReference>
<dbReference type="OrthoDB" id="2417289at2"/>
<feature type="transmembrane region" description="Helical" evidence="6">
    <location>
        <begin position="58"/>
        <end position="82"/>
    </location>
</feature>
<evidence type="ECO:0000256" key="5">
    <source>
        <dbReference type="ARBA" id="ARBA00023136"/>
    </source>
</evidence>
<evidence type="ECO:0000256" key="4">
    <source>
        <dbReference type="ARBA" id="ARBA00022989"/>
    </source>
</evidence>
<dbReference type="PANTHER" id="PTHR33545">
    <property type="entry name" value="UPF0750 MEMBRANE PROTEIN YITT-RELATED"/>
    <property type="match status" value="1"/>
</dbReference>
<feature type="transmembrane region" description="Helical" evidence="6">
    <location>
        <begin position="20"/>
        <end position="38"/>
    </location>
</feature>
<keyword evidence="9" id="KW-1185">Reference proteome</keyword>
<comment type="subcellular location">
    <subcellularLocation>
        <location evidence="1">Cell membrane</location>
        <topology evidence="1">Multi-pass membrane protein</topology>
    </subcellularLocation>
</comment>
<dbReference type="AlphaFoldDB" id="A0A0F4KQE8"/>
<protein>
    <recommendedName>
        <fullName evidence="7">DUF2179 domain-containing protein</fullName>
    </recommendedName>
</protein>
<dbReference type="STRING" id="1218508.JG29_07170"/>
<keyword evidence="4 6" id="KW-1133">Transmembrane helix</keyword>
<dbReference type="GO" id="GO:0005886">
    <property type="term" value="C:plasma membrane"/>
    <property type="evidence" value="ECO:0007669"/>
    <property type="project" value="UniProtKB-SubCell"/>
</dbReference>
<name>A0A0F4KQE8_9LACO</name>
<evidence type="ECO:0000313" key="9">
    <source>
        <dbReference type="Proteomes" id="UP000033695"/>
    </source>
</evidence>
<dbReference type="InterPro" id="IPR003740">
    <property type="entry name" value="YitT"/>
</dbReference>
<feature type="transmembrane region" description="Helical" evidence="6">
    <location>
        <begin position="89"/>
        <end position="108"/>
    </location>
</feature>
<feature type="domain" description="DUF2179" evidence="7">
    <location>
        <begin position="229"/>
        <end position="284"/>
    </location>
</feature>
<dbReference type="PANTHER" id="PTHR33545:SF5">
    <property type="entry name" value="UPF0750 MEMBRANE PROTEIN YITT"/>
    <property type="match status" value="1"/>
</dbReference>
<sequence>MNELEKIARRYRNIAKLSFALIYALCVSVAVNVFWNPGKIYGSGITGLAQLISTISQHWLPFTIGVPVLYATLNLPLLILSWKKIGHEFTFYTIVAVILSTVLLHIIPPVAVKFDPIICAIFGGLFNGVGTGLALKNEMSTGGLDIISIVLRKKLGKSVGTINIAFNILVVLGAGCLFGWVQALYTILSIFVNGRVIDSLYTRNQKLQVIIVTSHPDKVITEIQNEMRRGITIVHDVEGAYQHSSKTMLFTVISQYELPLFRQALQDSDPYAFVSMTEAKLIMGRFYQEHIY</sequence>
<evidence type="ECO:0000313" key="8">
    <source>
        <dbReference type="EMBL" id="KJY48897.1"/>
    </source>
</evidence>
<organism evidence="8 9">
    <name type="scientific">Bombilactobacillus mellis</name>
    <dbReference type="NCBI Taxonomy" id="1218508"/>
    <lineage>
        <taxon>Bacteria</taxon>
        <taxon>Bacillati</taxon>
        <taxon>Bacillota</taxon>
        <taxon>Bacilli</taxon>
        <taxon>Lactobacillales</taxon>
        <taxon>Lactobacillaceae</taxon>
        <taxon>Bombilactobacillus</taxon>
    </lineage>
</organism>
<dbReference type="InterPro" id="IPR015867">
    <property type="entry name" value="N-reg_PII/ATP_PRibTrfase_C"/>
</dbReference>
<keyword evidence="2" id="KW-1003">Cell membrane</keyword>
<dbReference type="RefSeq" id="WP_045922567.1">
    <property type="nucleotide sequence ID" value="NZ_JAAEDZ010000003.1"/>
</dbReference>
<keyword evidence="3 6" id="KW-0812">Transmembrane</keyword>
<accession>A0A0F4KQE8</accession>
<dbReference type="Pfam" id="PF10035">
    <property type="entry name" value="DUF2179"/>
    <property type="match status" value="1"/>
</dbReference>
<comment type="caution">
    <text evidence="8">The sequence shown here is derived from an EMBL/GenBank/DDBJ whole genome shotgun (WGS) entry which is preliminary data.</text>
</comment>
<evidence type="ECO:0000256" key="2">
    <source>
        <dbReference type="ARBA" id="ARBA00022475"/>
    </source>
</evidence>
<dbReference type="InterPro" id="IPR051461">
    <property type="entry name" value="UPF0750_membrane"/>
</dbReference>
<gene>
    <name evidence="8" type="ORF">JG29_07170</name>
</gene>
<evidence type="ECO:0000256" key="3">
    <source>
        <dbReference type="ARBA" id="ARBA00022692"/>
    </source>
</evidence>
<keyword evidence="5 6" id="KW-0472">Membrane</keyword>
<dbReference type="Gene3D" id="3.30.70.120">
    <property type="match status" value="1"/>
</dbReference>
<feature type="transmembrane region" description="Helical" evidence="6">
    <location>
        <begin position="162"/>
        <end position="185"/>
    </location>
</feature>
<dbReference type="PIRSF" id="PIRSF006483">
    <property type="entry name" value="Membrane_protein_YitT"/>
    <property type="match status" value="1"/>
</dbReference>
<dbReference type="PATRIC" id="fig|1218508.4.peg.735"/>
<reference evidence="8 9" key="1">
    <citation type="submission" date="2014-12" db="EMBL/GenBank/DDBJ databases">
        <title>Comparative genomics of the lactic acid bacteria isolated from the honey bee gut.</title>
        <authorList>
            <person name="Ellegaard K.M."/>
            <person name="Tamarit D."/>
            <person name="Javelind E."/>
            <person name="Olofsson T."/>
            <person name="Andersson S.G."/>
            <person name="Vasquez A."/>
        </authorList>
    </citation>
    <scope>NUCLEOTIDE SEQUENCE [LARGE SCALE GENOMIC DNA]</scope>
    <source>
        <strain evidence="8 9">Hon2</strain>
    </source>
</reference>
<proteinExistence type="predicted"/>
<dbReference type="Pfam" id="PF02588">
    <property type="entry name" value="YitT_membrane"/>
    <property type="match status" value="1"/>
</dbReference>